<dbReference type="Pfam" id="PF08327">
    <property type="entry name" value="AHSA1"/>
    <property type="match status" value="1"/>
</dbReference>
<reference evidence="5" key="1">
    <citation type="submission" date="2011-10" db="EMBL/GenBank/DDBJ databases">
        <authorList>
            <person name="Genoscope - CEA"/>
        </authorList>
    </citation>
    <scope>NUCLEOTIDE SEQUENCE</scope>
</reference>
<dbReference type="GO" id="GO:0001671">
    <property type="term" value="F:ATPase activator activity"/>
    <property type="evidence" value="ECO:0007669"/>
    <property type="project" value="InterPro"/>
</dbReference>
<proteinExistence type="inferred from homology"/>
<reference evidence="6" key="2">
    <citation type="journal article" date="2012" name="G3 (Bethesda)">
        <title>Pichia sorbitophila, an interspecies yeast hybrid reveals early steps of genome resolution following polyploidization.</title>
        <authorList>
            <person name="Leh Louis V."/>
            <person name="Despons L."/>
            <person name="Friedrich A."/>
            <person name="Martin T."/>
            <person name="Durrens P."/>
            <person name="Casaregola S."/>
            <person name="Neuveglise C."/>
            <person name="Fairhead C."/>
            <person name="Marck C."/>
            <person name="Cruz J.A."/>
            <person name="Straub M.L."/>
            <person name="Kugler V."/>
            <person name="Sacerdot C."/>
            <person name="Uzunov Z."/>
            <person name="Thierry A."/>
            <person name="Weiss S."/>
            <person name="Bleykasten C."/>
            <person name="De Montigny J."/>
            <person name="Jacques N."/>
            <person name="Jung P."/>
            <person name="Lemaire M."/>
            <person name="Mallet S."/>
            <person name="Morel G."/>
            <person name="Richard G.F."/>
            <person name="Sarkar A."/>
            <person name="Savel G."/>
            <person name="Schacherer J."/>
            <person name="Seret M.L."/>
            <person name="Talla E."/>
            <person name="Samson G."/>
            <person name="Jubin C."/>
            <person name="Poulain J."/>
            <person name="Vacherie B."/>
            <person name="Barbe V."/>
            <person name="Pelletier E."/>
            <person name="Sherman D.J."/>
            <person name="Westhof E."/>
            <person name="Weissenbach J."/>
            <person name="Baret P.V."/>
            <person name="Wincker P."/>
            <person name="Gaillardin C."/>
            <person name="Dujon B."/>
            <person name="Souciet J.L."/>
        </authorList>
    </citation>
    <scope>NUCLEOTIDE SEQUENCE [LARGE SCALE GENOMIC DNA]</scope>
    <source>
        <strain evidence="6">ATCC MYA-4447 / BCRC 22081 / CBS 7064 / NBRC 10061 / NRRL Y-12695</strain>
    </source>
</reference>
<comment type="similarity">
    <text evidence="1">Belongs to the AHA1 family.</text>
</comment>
<sequence length="349" mass="38868">MVVNNPNNWHWVDKNCIDWSKKYFNEKLVGLQAEENDKEVHVSSVKSVEGDVEVCQRKGKVISIFDLRLVVEISGFYASKSKEEGPFSGSITIPELAYDTTSDEIQFDINIYNENSDSEKMRTVVKQKLLPQVRERLSIFGHDLITTHSNDIQLSSEQVNSAFTKANQESSIKEPTNTSSKSEVASSAPKASTQPQKSTSSTSSSSSSSVPKYNTTTLHLEPAFNTSAEQLYITLLDRNRIGAWTRSNPVIDAFPPPVGSEFKFFDGAISGRILSLTPNEHISQAWRLSDWKDGHYAQLDISMKQGSSDTTLVVAFSGVPIGEEERVKANFEDYYIRSIKLTFGFGAVL</sequence>
<evidence type="ECO:0000256" key="2">
    <source>
        <dbReference type="SAM" id="MobiDB-lite"/>
    </source>
</evidence>
<dbReference type="EMBL" id="FO082057">
    <property type="protein sequence ID" value="CCE78375.1"/>
    <property type="molecule type" value="Genomic_DNA"/>
</dbReference>
<feature type="compositionally biased region" description="Polar residues" evidence="2">
    <location>
        <begin position="165"/>
        <end position="197"/>
    </location>
</feature>
<dbReference type="InParanoid" id="G8YQM6"/>
<gene>
    <name evidence="5" type="primary">Piso0_000997</name>
    <name evidence="4" type="ORF">GNLVRS01_PISO0C08626g</name>
    <name evidence="5" type="ORF">GNLVRS01_PISO0D08693g</name>
</gene>
<dbReference type="Gene3D" id="3.15.10.20">
    <property type="entry name" value="Activator of Hsp90 ATPase Aha1, N-terminal domain"/>
    <property type="match status" value="1"/>
</dbReference>
<dbReference type="PANTHER" id="PTHR13009:SF22">
    <property type="entry name" value="LD43819P"/>
    <property type="match status" value="1"/>
</dbReference>
<dbReference type="HOGENOM" id="CLU_049046_1_0_1"/>
<dbReference type="GO" id="GO:0051087">
    <property type="term" value="F:protein-folding chaperone binding"/>
    <property type="evidence" value="ECO:0007669"/>
    <property type="project" value="InterPro"/>
</dbReference>
<dbReference type="Gene3D" id="3.30.530.20">
    <property type="match status" value="1"/>
</dbReference>
<dbReference type="Proteomes" id="UP000005222">
    <property type="component" value="Chromosome D"/>
</dbReference>
<evidence type="ECO:0000256" key="1">
    <source>
        <dbReference type="ARBA" id="ARBA00006817"/>
    </source>
</evidence>
<dbReference type="InterPro" id="IPR015310">
    <property type="entry name" value="AHSA1-like_N"/>
</dbReference>
<dbReference type="InterPro" id="IPR013538">
    <property type="entry name" value="ASHA1/2-like_C"/>
</dbReference>
<dbReference type="GO" id="GO:0005829">
    <property type="term" value="C:cytosol"/>
    <property type="evidence" value="ECO:0007669"/>
    <property type="project" value="TreeGrafter"/>
</dbReference>
<protein>
    <submittedName>
        <fullName evidence="5">Piso0_000997 protein</fullName>
    </submittedName>
</protein>
<dbReference type="OMA" id="GDCEVNQ"/>
<dbReference type="SMART" id="SM01000">
    <property type="entry name" value="Aha1_N"/>
    <property type="match status" value="1"/>
</dbReference>
<organism evidence="5 6">
    <name type="scientific">Pichia sorbitophila (strain ATCC MYA-4447 / BCRC 22081 / CBS 7064 / NBRC 10061 / NRRL Y-12695)</name>
    <name type="common">Hybrid yeast</name>
    <dbReference type="NCBI Taxonomy" id="559304"/>
    <lineage>
        <taxon>Eukaryota</taxon>
        <taxon>Fungi</taxon>
        <taxon>Dikarya</taxon>
        <taxon>Ascomycota</taxon>
        <taxon>Saccharomycotina</taxon>
        <taxon>Pichiomycetes</taxon>
        <taxon>Debaryomycetaceae</taxon>
        <taxon>Millerozyma</taxon>
    </lineage>
</organism>
<dbReference type="PANTHER" id="PTHR13009">
    <property type="entry name" value="HEAT SHOCK PROTEIN 90 HSP90 CO-CHAPERONE AHA-1"/>
    <property type="match status" value="1"/>
</dbReference>
<dbReference type="AlphaFoldDB" id="G8YQM6"/>
<evidence type="ECO:0000313" key="6">
    <source>
        <dbReference type="Proteomes" id="UP000005222"/>
    </source>
</evidence>
<dbReference type="eggNOG" id="KOG2936">
    <property type="taxonomic scope" value="Eukaryota"/>
</dbReference>
<dbReference type="SUPFAM" id="SSF55961">
    <property type="entry name" value="Bet v1-like"/>
    <property type="match status" value="1"/>
</dbReference>
<dbReference type="GO" id="GO:0006457">
    <property type="term" value="P:protein folding"/>
    <property type="evidence" value="ECO:0007669"/>
    <property type="project" value="TreeGrafter"/>
</dbReference>
<dbReference type="Pfam" id="PF09229">
    <property type="entry name" value="Aha1_N"/>
    <property type="match status" value="1"/>
</dbReference>
<dbReference type="SUPFAM" id="SSF103111">
    <property type="entry name" value="Activator of Hsp90 ATPase, Aha1"/>
    <property type="match status" value="1"/>
</dbReference>
<keyword evidence="6" id="KW-1185">Reference proteome</keyword>
<dbReference type="InterPro" id="IPR023393">
    <property type="entry name" value="START-like_dom_sf"/>
</dbReference>
<name>G8YQM6_PICSO</name>
<dbReference type="OrthoDB" id="567237at2759"/>
<dbReference type="CDD" id="cd08892">
    <property type="entry name" value="SRPBCC_Aha1"/>
    <property type="match status" value="1"/>
</dbReference>
<feature type="domain" description="Activator of Hsp90 ATPase AHSA1-like N-terminal" evidence="3">
    <location>
        <begin position="13"/>
        <end position="150"/>
    </location>
</feature>
<feature type="region of interest" description="Disordered" evidence="2">
    <location>
        <begin position="165"/>
        <end position="212"/>
    </location>
</feature>
<feature type="compositionally biased region" description="Low complexity" evidence="2">
    <location>
        <begin position="198"/>
        <end position="209"/>
    </location>
</feature>
<dbReference type="STRING" id="559304.G8YQM6"/>
<evidence type="ECO:0000259" key="3">
    <source>
        <dbReference type="SMART" id="SM01000"/>
    </source>
</evidence>
<accession>G8YQM6</accession>
<dbReference type="Proteomes" id="UP000005222">
    <property type="component" value="Chromosome C"/>
</dbReference>
<evidence type="ECO:0000313" key="5">
    <source>
        <dbReference type="EMBL" id="CCE78961.1"/>
    </source>
</evidence>
<evidence type="ECO:0000313" key="4">
    <source>
        <dbReference type="EMBL" id="CCE78375.1"/>
    </source>
</evidence>
<dbReference type="EMBL" id="FO082056">
    <property type="protein sequence ID" value="CCE78961.1"/>
    <property type="molecule type" value="Genomic_DNA"/>
</dbReference>
<dbReference type="InterPro" id="IPR036338">
    <property type="entry name" value="Aha1"/>
</dbReference>
<dbReference type="FunCoup" id="G8YQM6">
    <property type="interactions" value="2186"/>
</dbReference>